<dbReference type="EMBL" id="CP146275">
    <property type="protein sequence ID" value="WWT33339.1"/>
    <property type="molecule type" value="Genomic_DNA"/>
</dbReference>
<proteinExistence type="predicted"/>
<dbReference type="RefSeq" id="WP_338608855.1">
    <property type="nucleotide sequence ID" value="NZ_CP146275.1"/>
</dbReference>
<dbReference type="InterPro" id="IPR004629">
    <property type="entry name" value="WecG_TagA_CpsF"/>
</dbReference>
<organism evidence="3 4">
    <name type="scientific">Pelagibacterium nitratireducens</name>
    <dbReference type="NCBI Taxonomy" id="1046114"/>
    <lineage>
        <taxon>Bacteria</taxon>
        <taxon>Pseudomonadati</taxon>
        <taxon>Pseudomonadota</taxon>
        <taxon>Alphaproteobacteria</taxon>
        <taxon>Hyphomicrobiales</taxon>
        <taxon>Devosiaceae</taxon>
        <taxon>Pelagibacterium</taxon>
    </lineage>
</organism>
<evidence type="ECO:0000313" key="3">
    <source>
        <dbReference type="EMBL" id="WWT33339.1"/>
    </source>
</evidence>
<evidence type="ECO:0000313" key="4">
    <source>
        <dbReference type="Proteomes" id="UP001369958"/>
    </source>
</evidence>
<dbReference type="Proteomes" id="UP001369958">
    <property type="component" value="Chromosome"/>
</dbReference>
<evidence type="ECO:0000256" key="1">
    <source>
        <dbReference type="ARBA" id="ARBA00022676"/>
    </source>
</evidence>
<dbReference type="PANTHER" id="PTHR34136:SF1">
    <property type="entry name" value="UDP-N-ACETYL-D-MANNOSAMINURONIC ACID TRANSFERASE"/>
    <property type="match status" value="1"/>
</dbReference>
<reference evidence="3 4" key="1">
    <citation type="submission" date="2024-02" db="EMBL/GenBank/DDBJ databases">
        <title>Complete genome sequence of Pelagibacterium nitratireducens ZH15.</title>
        <authorList>
            <person name="Zhao L.H."/>
        </authorList>
    </citation>
    <scope>NUCLEOTIDE SEQUENCE [LARGE SCALE GENOMIC DNA]</scope>
    <source>
        <strain evidence="3 4">ZH15</strain>
    </source>
</reference>
<keyword evidence="2" id="KW-0808">Transferase</keyword>
<dbReference type="NCBIfam" id="TIGR00696">
    <property type="entry name" value="wecG_tagA_cpsF"/>
    <property type="match status" value="1"/>
</dbReference>
<protein>
    <submittedName>
        <fullName evidence="3">WecB/TagA/CpsF family glycosyltransferase</fullName>
    </submittedName>
</protein>
<keyword evidence="1" id="KW-0328">Glycosyltransferase</keyword>
<dbReference type="Pfam" id="PF03808">
    <property type="entry name" value="Glyco_tran_WecG"/>
    <property type="match status" value="1"/>
</dbReference>
<accession>A0ABZ2I531</accession>
<dbReference type="CDD" id="cd06533">
    <property type="entry name" value="Glyco_transf_WecG_TagA"/>
    <property type="match status" value="1"/>
</dbReference>
<keyword evidence="4" id="KW-1185">Reference proteome</keyword>
<gene>
    <name evidence="3" type="ORF">V6617_02415</name>
</gene>
<name>A0ABZ2I531_9HYPH</name>
<evidence type="ECO:0000256" key="2">
    <source>
        <dbReference type="ARBA" id="ARBA00022679"/>
    </source>
</evidence>
<sequence length="263" mass="29534">MQWTYLPSMTIGGQQVVTASRSELTEALISDCHAFRRNDRPFGPRLVFDINGHGLSLSKTDASYRSALASADIIHADGGFLVTLSKRLNPTPITERSATTDLIHDFALRAREEGIRFFLLGGSEAVNAACARNLEEIYPGLSIAGRHHGYFSHEDADAVIDLINHSGADVVFVGLGKPNEQLFSVKNAHRIRSGWLVTCGGCFNYVAGEYDRAPEWMQRNNIEWLHRMATKPKQFFWRYLTTTPHALWIVATEAMKQRREQKT</sequence>
<dbReference type="PANTHER" id="PTHR34136">
    <property type="match status" value="1"/>
</dbReference>